<sequence>MENIMARTVGAVDFADGKRLYLIFDRTVDIALRPLFETKGAALQWDDEQTLEYVEPTNAVQTEEAVEVLTHLGFDGDERFIFESRASRKAMWLTGPASKLEMYDENLRASGGDDAYTPIDKPLN</sequence>
<evidence type="ECO:0000313" key="1">
    <source>
        <dbReference type="EMBL" id="MBB5405147.1"/>
    </source>
</evidence>
<dbReference type="AlphaFoldDB" id="A0A7W8LDS8"/>
<gene>
    <name evidence="1" type="ORF">HDG41_007243</name>
</gene>
<name>A0A7W8LDS8_9BURK</name>
<protein>
    <submittedName>
        <fullName evidence="1">Uncharacterized protein</fullName>
    </submittedName>
</protein>
<accession>A0A7W8LDS8</accession>
<evidence type="ECO:0000313" key="2">
    <source>
        <dbReference type="Proteomes" id="UP000592820"/>
    </source>
</evidence>
<comment type="caution">
    <text evidence="1">The sequence shown here is derived from an EMBL/GenBank/DDBJ whole genome shotgun (WGS) entry which is preliminary data.</text>
</comment>
<dbReference type="RefSeq" id="WP_184228684.1">
    <property type="nucleotide sequence ID" value="NZ_JACHDE010000028.1"/>
</dbReference>
<proteinExistence type="predicted"/>
<reference evidence="1 2" key="1">
    <citation type="submission" date="2020-08" db="EMBL/GenBank/DDBJ databases">
        <title>Genomic Encyclopedia of Type Strains, Phase IV (KMG-V): Genome sequencing to study the core and pangenomes of soil and plant-associated prokaryotes.</title>
        <authorList>
            <person name="Whitman W."/>
        </authorList>
    </citation>
    <scope>NUCLEOTIDE SEQUENCE [LARGE SCALE GENOMIC DNA]</scope>
    <source>
        <strain evidence="1 2">JPY162</strain>
    </source>
</reference>
<dbReference type="EMBL" id="JACHDE010000028">
    <property type="protein sequence ID" value="MBB5405147.1"/>
    <property type="molecule type" value="Genomic_DNA"/>
</dbReference>
<dbReference type="Proteomes" id="UP000592820">
    <property type="component" value="Unassembled WGS sequence"/>
</dbReference>
<organism evidence="1 2">
    <name type="scientific">Paraburkholderia youngii</name>
    <dbReference type="NCBI Taxonomy" id="2782701"/>
    <lineage>
        <taxon>Bacteria</taxon>
        <taxon>Pseudomonadati</taxon>
        <taxon>Pseudomonadota</taxon>
        <taxon>Betaproteobacteria</taxon>
        <taxon>Burkholderiales</taxon>
        <taxon>Burkholderiaceae</taxon>
        <taxon>Paraburkholderia</taxon>
    </lineage>
</organism>